<proteinExistence type="predicted"/>
<gene>
    <name evidence="2" type="ORF">T472_0203960</name>
</gene>
<sequence>MIKRTFLMRGKERHEFMVYFERIGGIPSDLPDGAIIFKGGPWTARIGPQTVYMLRTIPFPEVEVTIEAEDEVFEALLKDYRIMFLTAGG</sequence>
<feature type="domain" description="Molybdopterin cofactor biosynthesis MoaD-related C-terminal" evidence="1">
    <location>
        <begin position="6"/>
        <end position="89"/>
    </location>
</feature>
<dbReference type="InterPro" id="IPR036473">
    <property type="entry name" value="Mopterin_CF_MoaD-rel_C_sf"/>
</dbReference>
<evidence type="ECO:0000313" key="2">
    <source>
        <dbReference type="EMBL" id="ETA81902.1"/>
    </source>
</evidence>
<evidence type="ECO:0000259" key="1">
    <source>
        <dbReference type="Pfam" id="PF09189"/>
    </source>
</evidence>
<dbReference type="AlphaFoldDB" id="V7IAM0"/>
<dbReference type="EMBL" id="AXUN02000055">
    <property type="protein sequence ID" value="ETA81902.1"/>
    <property type="molecule type" value="Genomic_DNA"/>
</dbReference>
<accession>V7IAM0</accession>
<dbReference type="Pfam" id="PF09189">
    <property type="entry name" value="MoaD_arch"/>
    <property type="match status" value="1"/>
</dbReference>
<dbReference type="Gene3D" id="3.30.1370.80">
    <property type="entry name" value="Molybdopterin cofactor biosynthesis MoaD-related, C-terminal domain"/>
    <property type="match status" value="1"/>
</dbReference>
<protein>
    <recommendedName>
        <fullName evidence="1">Molybdopterin cofactor biosynthesis MoaD-related C-terminal domain-containing protein</fullName>
    </recommendedName>
</protein>
<organism evidence="2 3">
    <name type="scientific">Youngiibacter fragilis 232.1</name>
    <dbReference type="NCBI Taxonomy" id="994573"/>
    <lineage>
        <taxon>Bacteria</taxon>
        <taxon>Bacillati</taxon>
        <taxon>Bacillota</taxon>
        <taxon>Clostridia</taxon>
        <taxon>Eubacteriales</taxon>
        <taxon>Clostridiaceae</taxon>
        <taxon>Youngiibacter</taxon>
    </lineage>
</organism>
<reference evidence="2 3" key="1">
    <citation type="journal article" date="2014" name="Genome Announc.">
        <title>Genome Sequence of Youngiibacter fragilis, the Type Strain of the Genus Youngiibacter.</title>
        <authorList>
            <person name="Wawrik C.B."/>
            <person name="Callaghan A.V."/>
            <person name="Stamps B.W."/>
            <person name="Wawrik B."/>
        </authorList>
    </citation>
    <scope>NUCLEOTIDE SEQUENCE [LARGE SCALE GENOMIC DNA]</scope>
    <source>
        <strain evidence="2 3">232.1</strain>
    </source>
</reference>
<keyword evidence="3" id="KW-1185">Reference proteome</keyword>
<evidence type="ECO:0000313" key="3">
    <source>
        <dbReference type="Proteomes" id="UP000017747"/>
    </source>
</evidence>
<dbReference type="STRING" id="994573.T472_0203960"/>
<dbReference type="Proteomes" id="UP000017747">
    <property type="component" value="Unassembled WGS sequence"/>
</dbReference>
<dbReference type="InterPro" id="IPR015272">
    <property type="entry name" value="MoadD_C"/>
</dbReference>
<name>V7IAM0_9CLOT</name>
<dbReference type="OrthoDB" id="2468967at2"/>
<comment type="caution">
    <text evidence="2">The sequence shown here is derived from an EMBL/GenBank/DDBJ whole genome shotgun (WGS) entry which is preliminary data.</text>
</comment>
<dbReference type="RefSeq" id="WP_023385118.1">
    <property type="nucleotide sequence ID" value="NZ_AXUN02000055.1"/>
</dbReference>